<dbReference type="Gene3D" id="1.20.120.1320">
    <property type="entry name" value="Aspartokinase, catalytic domain"/>
    <property type="match status" value="1"/>
</dbReference>
<dbReference type="Proteomes" id="UP001597116">
    <property type="component" value="Unassembled WGS sequence"/>
</dbReference>
<dbReference type="InterPro" id="IPR045865">
    <property type="entry name" value="ACT-like_dom_sf"/>
</dbReference>
<dbReference type="CDD" id="cd04243">
    <property type="entry name" value="AAK_AK-HSDH-like"/>
    <property type="match status" value="1"/>
</dbReference>
<dbReference type="InterPro" id="IPR005260">
    <property type="entry name" value="Asp_kin_monofn"/>
</dbReference>
<dbReference type="InterPro" id="IPR036393">
    <property type="entry name" value="AceGlu_kinase-like_sf"/>
</dbReference>
<keyword evidence="3 8" id="KW-0808">Transferase</keyword>
<keyword evidence="4" id="KW-0547">Nucleotide-binding</keyword>
<name>A0ABW3QIZ1_9BACT</name>
<comment type="pathway">
    <text evidence="9">Amino-acid biosynthesis; L-threonine biosynthesis; L-threonine from L-aspartate: step 1/5.</text>
</comment>
<sequence>MQVFKFGGASVKNAHGVRNVAGIIQQQNSSQLLVVISAMGETTNALEQLTWAYLRRQADTDTFWQRIRANHEQVIQELADGDTSAFSQVYDLFAEVESLLQREPDPYTRPDQVYDQLVSYGELLSTRIVNAYLNQMGLDSYWVDARRLIRTDDSFREGKVDWKQTCEYITDSLAELLNSSVVITQGFIGSTREGYTTTLGRDGSDYTAAIFAYCLEASNVTIWKDVPGVLNADPKWFDETVKIDQLTYQDAIELAYYGATVIHPKTIKPLQNKHIPLYVRSFLQPQDYGTVIGNFEQRLPISSFIFKMNQTLISFHPKDFSFIAEENLSKIFGQFAEYGVKINLMQNTAISFSVAVDNRPDRLARLLAGLQEEFRISYNEGLELITIRHYDDRTIERVLVNKKLLVEQKSRYTVQLVVKDLGTHGL</sequence>
<dbReference type="RefSeq" id="WP_265993257.1">
    <property type="nucleotide sequence ID" value="NZ_CP110973.1"/>
</dbReference>
<evidence type="ECO:0000256" key="6">
    <source>
        <dbReference type="ARBA" id="ARBA00022840"/>
    </source>
</evidence>
<dbReference type="NCBIfam" id="TIGR00657">
    <property type="entry name" value="asp_kinases"/>
    <property type="match status" value="1"/>
</dbReference>
<dbReference type="SUPFAM" id="SSF53633">
    <property type="entry name" value="Carbamate kinase-like"/>
    <property type="match status" value="1"/>
</dbReference>
<dbReference type="InterPro" id="IPR001341">
    <property type="entry name" value="Asp_kinase"/>
</dbReference>
<dbReference type="InterPro" id="IPR042199">
    <property type="entry name" value="AsparK_Bifunc_asparK/hSer_DH"/>
</dbReference>
<comment type="pathway">
    <text evidence="9">Amino-acid biosynthesis; L-methionine biosynthesis via de novo pathway; L-homoserine from L-aspartate: step 1/3.</text>
</comment>
<evidence type="ECO:0000256" key="3">
    <source>
        <dbReference type="ARBA" id="ARBA00022679"/>
    </source>
</evidence>
<evidence type="ECO:0000313" key="11">
    <source>
        <dbReference type="EMBL" id="MFD1142771.1"/>
    </source>
</evidence>
<reference evidence="12" key="1">
    <citation type="journal article" date="2019" name="Int. J. Syst. Evol. Microbiol.">
        <title>The Global Catalogue of Microorganisms (GCM) 10K type strain sequencing project: providing services to taxonomists for standard genome sequencing and annotation.</title>
        <authorList>
            <consortium name="The Broad Institute Genomics Platform"/>
            <consortium name="The Broad Institute Genome Sequencing Center for Infectious Disease"/>
            <person name="Wu L."/>
            <person name="Ma J."/>
        </authorList>
    </citation>
    <scope>NUCLEOTIDE SEQUENCE [LARGE SCALE GENOMIC DNA]</scope>
    <source>
        <strain evidence="12">CCUG 55608</strain>
    </source>
</reference>
<keyword evidence="9" id="KW-0028">Amino-acid biosynthesis</keyword>
<accession>A0ABW3QIZ1</accession>
<dbReference type="SUPFAM" id="SSF55021">
    <property type="entry name" value="ACT-like"/>
    <property type="match status" value="1"/>
</dbReference>
<comment type="similarity">
    <text evidence="2 8">Belongs to the aspartokinase family.</text>
</comment>
<evidence type="ECO:0000313" key="12">
    <source>
        <dbReference type="Proteomes" id="UP001597116"/>
    </source>
</evidence>
<comment type="pathway">
    <text evidence="1 9">Amino-acid biosynthesis; L-lysine biosynthesis via DAP pathway; (S)-tetrahydrodipicolinate from L-aspartate: step 1/4.</text>
</comment>
<keyword evidence="6" id="KW-0067">ATP-binding</keyword>
<comment type="catalytic activity">
    <reaction evidence="7 8">
        <text>L-aspartate + ATP = 4-phospho-L-aspartate + ADP</text>
        <dbReference type="Rhea" id="RHEA:23776"/>
        <dbReference type="ChEBI" id="CHEBI:29991"/>
        <dbReference type="ChEBI" id="CHEBI:30616"/>
        <dbReference type="ChEBI" id="CHEBI:57535"/>
        <dbReference type="ChEBI" id="CHEBI:456216"/>
        <dbReference type="EC" id="2.7.2.4"/>
    </reaction>
</comment>
<evidence type="ECO:0000256" key="9">
    <source>
        <dbReference type="RuleBase" id="RU004249"/>
    </source>
</evidence>
<dbReference type="Gene3D" id="3.40.1160.10">
    <property type="entry name" value="Acetylglutamate kinase-like"/>
    <property type="match status" value="1"/>
</dbReference>
<dbReference type="EC" id="2.7.2.4" evidence="8"/>
<evidence type="ECO:0000256" key="4">
    <source>
        <dbReference type="ARBA" id="ARBA00022741"/>
    </source>
</evidence>
<keyword evidence="5 8" id="KW-0418">Kinase</keyword>
<dbReference type="InterPro" id="IPR001048">
    <property type="entry name" value="Asp/Glu/Uridylate_kinase"/>
</dbReference>
<dbReference type="PANTHER" id="PTHR21499">
    <property type="entry name" value="ASPARTATE KINASE"/>
    <property type="match status" value="1"/>
</dbReference>
<organism evidence="11 12">
    <name type="scientific">Larkinella insperata</name>
    <dbReference type="NCBI Taxonomy" id="332158"/>
    <lineage>
        <taxon>Bacteria</taxon>
        <taxon>Pseudomonadati</taxon>
        <taxon>Bacteroidota</taxon>
        <taxon>Cytophagia</taxon>
        <taxon>Cytophagales</taxon>
        <taxon>Spirosomataceae</taxon>
        <taxon>Larkinella</taxon>
    </lineage>
</organism>
<keyword evidence="12" id="KW-1185">Reference proteome</keyword>
<dbReference type="EMBL" id="JBHTLP010000008">
    <property type="protein sequence ID" value="MFD1142771.1"/>
    <property type="molecule type" value="Genomic_DNA"/>
</dbReference>
<dbReference type="Pfam" id="PF00696">
    <property type="entry name" value="AA_kinase"/>
    <property type="match status" value="1"/>
</dbReference>
<feature type="domain" description="Aspartate/glutamate/uridylate kinase" evidence="10">
    <location>
        <begin position="2"/>
        <end position="281"/>
    </location>
</feature>
<evidence type="ECO:0000256" key="8">
    <source>
        <dbReference type="RuleBase" id="RU003448"/>
    </source>
</evidence>
<evidence type="ECO:0000256" key="1">
    <source>
        <dbReference type="ARBA" id="ARBA00004766"/>
    </source>
</evidence>
<comment type="caution">
    <text evidence="11">The sequence shown here is derived from an EMBL/GenBank/DDBJ whole genome shotgun (WGS) entry which is preliminary data.</text>
</comment>
<dbReference type="GO" id="GO:0004072">
    <property type="term" value="F:aspartate kinase activity"/>
    <property type="evidence" value="ECO:0007669"/>
    <property type="project" value="UniProtKB-EC"/>
</dbReference>
<protein>
    <recommendedName>
        <fullName evidence="8">Aspartokinase</fullName>
        <ecNumber evidence="8">2.7.2.4</ecNumber>
    </recommendedName>
</protein>
<gene>
    <name evidence="11" type="ORF">ACFQ4C_16720</name>
</gene>
<dbReference type="PIRSF" id="PIRSF000726">
    <property type="entry name" value="Asp_kin"/>
    <property type="match status" value="1"/>
</dbReference>
<evidence type="ECO:0000256" key="5">
    <source>
        <dbReference type="ARBA" id="ARBA00022777"/>
    </source>
</evidence>
<dbReference type="PANTHER" id="PTHR21499:SF59">
    <property type="entry name" value="ASPARTOKINASE"/>
    <property type="match status" value="1"/>
</dbReference>
<evidence type="ECO:0000256" key="7">
    <source>
        <dbReference type="ARBA" id="ARBA00047872"/>
    </source>
</evidence>
<evidence type="ECO:0000256" key="2">
    <source>
        <dbReference type="ARBA" id="ARBA00010122"/>
    </source>
</evidence>
<proteinExistence type="inferred from homology"/>
<evidence type="ECO:0000259" key="10">
    <source>
        <dbReference type="Pfam" id="PF00696"/>
    </source>
</evidence>